<evidence type="ECO:0000256" key="3">
    <source>
        <dbReference type="ARBA" id="ARBA00022729"/>
    </source>
</evidence>
<comment type="subcellular location">
    <subcellularLocation>
        <location evidence="1">Endoplasmic reticulum lumen</location>
    </subcellularLocation>
</comment>
<evidence type="ECO:0000256" key="5">
    <source>
        <dbReference type="ARBA" id="ARBA00022933"/>
    </source>
</evidence>
<evidence type="ECO:0000256" key="1">
    <source>
        <dbReference type="ARBA" id="ARBA00004319"/>
    </source>
</evidence>
<dbReference type="Pfam" id="PF08806">
    <property type="entry name" value="Sep15_SelM"/>
    <property type="match status" value="1"/>
</dbReference>
<dbReference type="Proteomes" id="UP001327560">
    <property type="component" value="Chromosome 2"/>
</dbReference>
<dbReference type="InterPro" id="IPR038219">
    <property type="entry name" value="Sep15/SelM_sf"/>
</dbReference>
<dbReference type="InterPro" id="IPR039992">
    <property type="entry name" value="Sep15_SelM"/>
</dbReference>
<reference evidence="9 10" key="1">
    <citation type="submission" date="2023-10" db="EMBL/GenBank/DDBJ databases">
        <title>Chromosome-scale genome assembly provides insights into flower coloration mechanisms of Canna indica.</title>
        <authorList>
            <person name="Li C."/>
        </authorList>
    </citation>
    <scope>NUCLEOTIDE SEQUENCE [LARGE SCALE GENOMIC DNA]</scope>
    <source>
        <tissue evidence="9">Flower</tissue>
    </source>
</reference>
<proteinExistence type="inferred from homology"/>
<keyword evidence="4" id="KW-0256">Endoplasmic reticulum</keyword>
<sequence length="161" mass="17993">MIRFTATVCSLVVLSLASAALGISERLGAKECEDLGFTGLALCSDCNTLAEYVKDEELVSDCRKCCSEDSDDSISKMTFSGAILEVCMRKLVFYPEVVAFIEEEKDKFPYVKVQYAYSSPPKLIMLDSDGDKKETIRIDNWKREHIQQFLKGKVKPAVLAI</sequence>
<evidence type="ECO:0000313" key="10">
    <source>
        <dbReference type="Proteomes" id="UP001327560"/>
    </source>
</evidence>
<evidence type="ECO:0000259" key="8">
    <source>
        <dbReference type="Pfam" id="PF08806"/>
    </source>
</evidence>
<keyword evidence="5" id="KW-0712">Selenocysteine</keyword>
<evidence type="ECO:0000256" key="4">
    <source>
        <dbReference type="ARBA" id="ARBA00022824"/>
    </source>
</evidence>
<feature type="chain" id="PRO_5043040484" description="Selenoprotein F" evidence="7">
    <location>
        <begin position="23"/>
        <end position="161"/>
    </location>
</feature>
<dbReference type="AlphaFoldDB" id="A0AAQ3JUR8"/>
<comment type="similarity">
    <text evidence="2">Belongs to the selenoprotein M/F family.</text>
</comment>
<protein>
    <recommendedName>
        <fullName evidence="6">Selenoprotein F</fullName>
    </recommendedName>
</protein>
<keyword evidence="3 7" id="KW-0732">Signal</keyword>
<dbReference type="PANTHER" id="PTHR13077">
    <property type="entry name" value="SELENOPROTEIN F"/>
    <property type="match status" value="1"/>
</dbReference>
<dbReference type="Gene3D" id="3.40.30.50">
    <property type="entry name" value="Sep15/SelM thioredoxin-like domain, active-site redox motif"/>
    <property type="match status" value="1"/>
</dbReference>
<dbReference type="InterPro" id="IPR036249">
    <property type="entry name" value="Thioredoxin-like_sf"/>
</dbReference>
<dbReference type="PANTHER" id="PTHR13077:SF6">
    <property type="entry name" value="SELENOPROTEIN F"/>
    <property type="match status" value="1"/>
</dbReference>
<accession>A0AAQ3JUR8</accession>
<dbReference type="GO" id="GO:0005788">
    <property type="term" value="C:endoplasmic reticulum lumen"/>
    <property type="evidence" value="ECO:0007669"/>
    <property type="project" value="UniProtKB-SubCell"/>
</dbReference>
<feature type="domain" description="Selenoprotein F/M" evidence="8">
    <location>
        <begin position="81"/>
        <end position="154"/>
    </location>
</feature>
<evidence type="ECO:0000313" key="9">
    <source>
        <dbReference type="EMBL" id="WOK96486.1"/>
    </source>
</evidence>
<name>A0AAQ3JUR8_9LILI</name>
<evidence type="ECO:0000256" key="7">
    <source>
        <dbReference type="SAM" id="SignalP"/>
    </source>
</evidence>
<feature type="signal peptide" evidence="7">
    <location>
        <begin position="1"/>
        <end position="22"/>
    </location>
</feature>
<evidence type="ECO:0000256" key="6">
    <source>
        <dbReference type="ARBA" id="ARBA00040775"/>
    </source>
</evidence>
<dbReference type="EMBL" id="CP136891">
    <property type="protein sequence ID" value="WOK96486.1"/>
    <property type="molecule type" value="Genomic_DNA"/>
</dbReference>
<dbReference type="GO" id="GO:0016491">
    <property type="term" value="F:oxidoreductase activity"/>
    <property type="evidence" value="ECO:0007669"/>
    <property type="project" value="TreeGrafter"/>
</dbReference>
<gene>
    <name evidence="9" type="ORF">Cni_G05193</name>
</gene>
<keyword evidence="10" id="KW-1185">Reference proteome</keyword>
<dbReference type="InterPro" id="IPR014912">
    <property type="entry name" value="Sep15_SelM_dom"/>
</dbReference>
<evidence type="ECO:0000256" key="2">
    <source>
        <dbReference type="ARBA" id="ARBA00005742"/>
    </source>
</evidence>
<dbReference type="SUPFAM" id="SSF52833">
    <property type="entry name" value="Thioredoxin-like"/>
    <property type="match status" value="1"/>
</dbReference>
<organism evidence="9 10">
    <name type="scientific">Canna indica</name>
    <name type="common">Indian-shot</name>
    <dbReference type="NCBI Taxonomy" id="4628"/>
    <lineage>
        <taxon>Eukaryota</taxon>
        <taxon>Viridiplantae</taxon>
        <taxon>Streptophyta</taxon>
        <taxon>Embryophyta</taxon>
        <taxon>Tracheophyta</taxon>
        <taxon>Spermatophyta</taxon>
        <taxon>Magnoliopsida</taxon>
        <taxon>Liliopsida</taxon>
        <taxon>Zingiberales</taxon>
        <taxon>Cannaceae</taxon>
        <taxon>Canna</taxon>
    </lineage>
</organism>